<dbReference type="GO" id="GO:0030170">
    <property type="term" value="F:pyridoxal phosphate binding"/>
    <property type="evidence" value="ECO:0007669"/>
    <property type="project" value="InterPro"/>
</dbReference>
<proteinExistence type="inferred from homology"/>
<evidence type="ECO:0000256" key="3">
    <source>
        <dbReference type="ARBA" id="ARBA00022576"/>
    </source>
</evidence>
<keyword evidence="5 6" id="KW-0663">Pyridoxal phosphate</keyword>
<sequence length="438" mass="47772">MDRDSAEPSVDQFPGTRARERVDHHHEVAAPATHVYDFVWDATADARGPYCRDVDGNVLLDFTSHVASAPLGYNNPSLLDRLDEFDLVDPLKFAGQDFYASTGDLPGPTELMHRLVDVAPDGLDTVFLSNSGAEAVENAIKICYDHRDGAKYGLTFEGAFHGRTLGALSLNRSKAVHRRDFPEVTGVTSLPYCDDRTCDPASCRCGYFPAGDTSQLRRKLGDGGNVDPDEVAYVILEPVQGEGGYRIPSEAFMDDVAAVCAEYDIPLVADEIQSGVGRTGEWWGADHYAIDPDVLAVGKGLRVGATVGRDEVFPDEEGRLSSTWGSGDLLSSLVGALTLDVIKERGLLDHAAERGDQLNRRLSEASVEGAIDVRNLGLLVAVEFETRERRDEMVEACLQEGLLTLACGHRTLRLLPPLDVREREITQAVDAFRRAASR</sequence>
<evidence type="ECO:0000256" key="6">
    <source>
        <dbReference type="RuleBase" id="RU003560"/>
    </source>
</evidence>
<keyword evidence="4 8" id="KW-0808">Transferase</keyword>
<dbReference type="InterPro" id="IPR049704">
    <property type="entry name" value="Aminotrans_3_PPA_site"/>
</dbReference>
<dbReference type="PROSITE" id="PS00600">
    <property type="entry name" value="AA_TRANSFER_CLASS_3"/>
    <property type="match status" value="1"/>
</dbReference>
<dbReference type="PIRSF" id="PIRSF000521">
    <property type="entry name" value="Transaminase_4ab_Lys_Orn"/>
    <property type="match status" value="1"/>
</dbReference>
<evidence type="ECO:0000256" key="1">
    <source>
        <dbReference type="ARBA" id="ARBA00001933"/>
    </source>
</evidence>
<comment type="cofactor">
    <cofactor evidence="1">
        <name>pyridoxal 5'-phosphate</name>
        <dbReference type="ChEBI" id="CHEBI:597326"/>
    </cofactor>
</comment>
<reference evidence="8" key="1">
    <citation type="journal article" date="2014" name="Int. J. Syst. Evol. Microbiol.">
        <title>Complete genome sequence of Corynebacterium casei LMG S-19264T (=DSM 44701T), isolated from a smear-ripened cheese.</title>
        <authorList>
            <consortium name="US DOE Joint Genome Institute (JGI-PGF)"/>
            <person name="Walter F."/>
            <person name="Albersmeier A."/>
            <person name="Kalinowski J."/>
            <person name="Ruckert C."/>
        </authorList>
    </citation>
    <scope>NUCLEOTIDE SEQUENCE</scope>
    <source>
        <strain evidence="8">JCM 17820</strain>
    </source>
</reference>
<protein>
    <submittedName>
        <fullName evidence="8">Aspartate aminotransferase family protein</fullName>
    </submittedName>
</protein>
<dbReference type="Proteomes" id="UP000605784">
    <property type="component" value="Unassembled WGS sequence"/>
</dbReference>
<dbReference type="Gene3D" id="3.40.640.10">
    <property type="entry name" value="Type I PLP-dependent aspartate aminotransferase-like (Major domain)"/>
    <property type="match status" value="1"/>
</dbReference>
<dbReference type="AlphaFoldDB" id="A0A830GIF6"/>
<dbReference type="SUPFAM" id="SSF53383">
    <property type="entry name" value="PLP-dependent transferases"/>
    <property type="match status" value="1"/>
</dbReference>
<keyword evidence="9" id="KW-1185">Reference proteome</keyword>
<dbReference type="GO" id="GO:0009450">
    <property type="term" value="P:gamma-aminobutyric acid catabolic process"/>
    <property type="evidence" value="ECO:0007669"/>
    <property type="project" value="TreeGrafter"/>
</dbReference>
<dbReference type="PANTHER" id="PTHR43206">
    <property type="entry name" value="AMINOTRANSFERASE"/>
    <property type="match status" value="1"/>
</dbReference>
<dbReference type="InterPro" id="IPR015421">
    <property type="entry name" value="PyrdxlP-dep_Trfase_major"/>
</dbReference>
<dbReference type="InterPro" id="IPR015424">
    <property type="entry name" value="PyrdxlP-dep_Trfase"/>
</dbReference>
<name>A0A830GIF6_9EURY</name>
<dbReference type="RefSeq" id="WP_188995022.1">
    <property type="nucleotide sequence ID" value="NZ_BMOU01000001.1"/>
</dbReference>
<comment type="caution">
    <text evidence="8">The sequence shown here is derived from an EMBL/GenBank/DDBJ whole genome shotgun (WGS) entry which is preliminary data.</text>
</comment>
<dbReference type="CDD" id="cd00610">
    <property type="entry name" value="OAT_like"/>
    <property type="match status" value="1"/>
</dbReference>
<accession>A0A830GIF6</accession>
<dbReference type="GO" id="GO:0008483">
    <property type="term" value="F:transaminase activity"/>
    <property type="evidence" value="ECO:0007669"/>
    <property type="project" value="UniProtKB-KW"/>
</dbReference>
<gene>
    <name evidence="8" type="ORF">GCM10009030_09410</name>
</gene>
<evidence type="ECO:0000313" key="9">
    <source>
        <dbReference type="Proteomes" id="UP000605784"/>
    </source>
</evidence>
<evidence type="ECO:0000256" key="5">
    <source>
        <dbReference type="ARBA" id="ARBA00022898"/>
    </source>
</evidence>
<organism evidence="8 9">
    <name type="scientific">Haloarcula pellucida</name>
    <dbReference type="NCBI Taxonomy" id="1427151"/>
    <lineage>
        <taxon>Archaea</taxon>
        <taxon>Methanobacteriati</taxon>
        <taxon>Methanobacteriota</taxon>
        <taxon>Stenosarchaea group</taxon>
        <taxon>Halobacteria</taxon>
        <taxon>Halobacteriales</taxon>
        <taxon>Haloarculaceae</taxon>
        <taxon>Haloarcula</taxon>
    </lineage>
</organism>
<dbReference type="InterPro" id="IPR005814">
    <property type="entry name" value="Aminotrans_3"/>
</dbReference>
<keyword evidence="3 8" id="KW-0032">Aminotransferase</keyword>
<reference evidence="8" key="2">
    <citation type="submission" date="2020-09" db="EMBL/GenBank/DDBJ databases">
        <authorList>
            <person name="Sun Q."/>
            <person name="Ohkuma M."/>
        </authorList>
    </citation>
    <scope>NUCLEOTIDE SEQUENCE</scope>
    <source>
        <strain evidence="8">JCM 17820</strain>
    </source>
</reference>
<evidence type="ECO:0000256" key="4">
    <source>
        <dbReference type="ARBA" id="ARBA00022679"/>
    </source>
</evidence>
<dbReference type="Gene3D" id="3.90.1150.10">
    <property type="entry name" value="Aspartate Aminotransferase, domain 1"/>
    <property type="match status" value="1"/>
</dbReference>
<comment type="similarity">
    <text evidence="2 6">Belongs to the class-III pyridoxal-phosphate-dependent aminotransferase family.</text>
</comment>
<evidence type="ECO:0000256" key="2">
    <source>
        <dbReference type="ARBA" id="ARBA00008954"/>
    </source>
</evidence>
<feature type="region of interest" description="Disordered" evidence="7">
    <location>
        <begin position="1"/>
        <end position="22"/>
    </location>
</feature>
<evidence type="ECO:0000313" key="8">
    <source>
        <dbReference type="EMBL" id="GGN89053.1"/>
    </source>
</evidence>
<dbReference type="PANTHER" id="PTHR43206:SF2">
    <property type="entry name" value="4-AMINOBUTYRATE AMINOTRANSFERASE GABT"/>
    <property type="match status" value="1"/>
</dbReference>
<dbReference type="InterPro" id="IPR015422">
    <property type="entry name" value="PyrdxlP-dep_Trfase_small"/>
</dbReference>
<evidence type="ECO:0000256" key="7">
    <source>
        <dbReference type="SAM" id="MobiDB-lite"/>
    </source>
</evidence>
<dbReference type="EMBL" id="BMOU01000001">
    <property type="protein sequence ID" value="GGN89053.1"/>
    <property type="molecule type" value="Genomic_DNA"/>
</dbReference>
<dbReference type="Pfam" id="PF00202">
    <property type="entry name" value="Aminotran_3"/>
    <property type="match status" value="1"/>
</dbReference>